<dbReference type="OrthoDB" id="9791488at2"/>
<dbReference type="RefSeq" id="WP_120075866.1">
    <property type="nucleotide sequence ID" value="NZ_CP126113.1"/>
</dbReference>
<dbReference type="InterPro" id="IPR009061">
    <property type="entry name" value="DNA-bd_dom_put_sf"/>
</dbReference>
<name>A0A443IJ97_9BACI</name>
<evidence type="ECO:0000259" key="1">
    <source>
        <dbReference type="SMART" id="SM00422"/>
    </source>
</evidence>
<keyword evidence="3" id="KW-1185">Reference proteome</keyword>
<dbReference type="Gene3D" id="1.10.1660.10">
    <property type="match status" value="1"/>
</dbReference>
<sequence>MTLFTTGDVCKRTGLTERSIRYYSNLDLLKARKNANGQLVLSKLDLEKIIQILAAKITGYKLKDLKDRQPSLGLIKKDLTQIIADLENILFHLDLTDSEENLIENIKLLQNYNVKYLLKR</sequence>
<feature type="domain" description="HTH merR-type" evidence="1">
    <location>
        <begin position="4"/>
        <end position="72"/>
    </location>
</feature>
<dbReference type="GO" id="GO:0003677">
    <property type="term" value="F:DNA binding"/>
    <property type="evidence" value="ECO:0007669"/>
    <property type="project" value="InterPro"/>
</dbReference>
<dbReference type="CDD" id="cd00592">
    <property type="entry name" value="HTH_MerR-like"/>
    <property type="match status" value="1"/>
</dbReference>
<dbReference type="SMART" id="SM00422">
    <property type="entry name" value="HTH_MERR"/>
    <property type="match status" value="1"/>
</dbReference>
<dbReference type="GO" id="GO:0006355">
    <property type="term" value="P:regulation of DNA-templated transcription"/>
    <property type="evidence" value="ECO:0007669"/>
    <property type="project" value="InterPro"/>
</dbReference>
<evidence type="ECO:0000313" key="2">
    <source>
        <dbReference type="EMBL" id="RWR04353.1"/>
    </source>
</evidence>
<protein>
    <submittedName>
        <fullName evidence="2">MerR family transcriptional regulator</fullName>
    </submittedName>
</protein>
<dbReference type="AlphaFoldDB" id="A0A443IJ97"/>
<dbReference type="Pfam" id="PF00376">
    <property type="entry name" value="MerR"/>
    <property type="match status" value="1"/>
</dbReference>
<dbReference type="EMBL" id="QYTU02000063">
    <property type="protein sequence ID" value="RWR04353.1"/>
    <property type="molecule type" value="Genomic_DNA"/>
</dbReference>
<dbReference type="SUPFAM" id="SSF46955">
    <property type="entry name" value="Putative DNA-binding domain"/>
    <property type="match status" value="1"/>
</dbReference>
<organism evidence="2 3">
    <name type="scientific">Siminovitchia fortis</name>
    <dbReference type="NCBI Taxonomy" id="254758"/>
    <lineage>
        <taxon>Bacteria</taxon>
        <taxon>Bacillati</taxon>
        <taxon>Bacillota</taxon>
        <taxon>Bacilli</taxon>
        <taxon>Bacillales</taxon>
        <taxon>Bacillaceae</taxon>
        <taxon>Siminovitchia</taxon>
    </lineage>
</organism>
<gene>
    <name evidence="2" type="ORF">D4N35_017155</name>
</gene>
<proteinExistence type="predicted"/>
<dbReference type="Proteomes" id="UP000273811">
    <property type="component" value="Unassembled WGS sequence"/>
</dbReference>
<accession>A0A443IJ97</accession>
<evidence type="ECO:0000313" key="3">
    <source>
        <dbReference type="Proteomes" id="UP000273811"/>
    </source>
</evidence>
<reference evidence="2" key="1">
    <citation type="submission" date="2018-12" db="EMBL/GenBank/DDBJ databases">
        <authorList>
            <person name="Sun L."/>
            <person name="Chen Z."/>
        </authorList>
    </citation>
    <scope>NUCLEOTIDE SEQUENCE [LARGE SCALE GENOMIC DNA]</scope>
    <source>
        <strain evidence="2">DSM 16012</strain>
    </source>
</reference>
<comment type="caution">
    <text evidence="2">The sequence shown here is derived from an EMBL/GenBank/DDBJ whole genome shotgun (WGS) entry which is preliminary data.</text>
</comment>
<dbReference type="InterPro" id="IPR000551">
    <property type="entry name" value="MerR-type_HTH_dom"/>
</dbReference>